<dbReference type="NCBIfam" id="TIGR01357">
    <property type="entry name" value="aroB"/>
    <property type="match status" value="1"/>
</dbReference>
<dbReference type="GO" id="GO:0005737">
    <property type="term" value="C:cytoplasm"/>
    <property type="evidence" value="ECO:0007669"/>
    <property type="project" value="UniProtKB-SubCell"/>
</dbReference>
<keyword evidence="3 8" id="KW-0547">Nucleotide-binding</keyword>
<dbReference type="GO" id="GO:0009423">
    <property type="term" value="P:chorismate biosynthetic process"/>
    <property type="evidence" value="ECO:0007669"/>
    <property type="project" value="UniProtKB-UniRule"/>
</dbReference>
<dbReference type="InterPro" id="IPR016037">
    <property type="entry name" value="DHQ_synth_AroB"/>
</dbReference>
<dbReference type="CDD" id="cd08195">
    <property type="entry name" value="DHQS"/>
    <property type="match status" value="1"/>
</dbReference>
<dbReference type="PANTHER" id="PTHR43622">
    <property type="entry name" value="3-DEHYDROQUINATE SYNTHASE"/>
    <property type="match status" value="1"/>
</dbReference>
<comment type="cofactor">
    <cofactor evidence="8">
        <name>Co(2+)</name>
        <dbReference type="ChEBI" id="CHEBI:48828"/>
    </cofactor>
    <cofactor evidence="8">
        <name>Zn(2+)</name>
        <dbReference type="ChEBI" id="CHEBI:29105"/>
    </cofactor>
    <text evidence="8">Binds 1 divalent metal cation per subunit. Can use either Co(2+) or Zn(2+).</text>
</comment>
<dbReference type="GO" id="GO:0009073">
    <property type="term" value="P:aromatic amino acid family biosynthetic process"/>
    <property type="evidence" value="ECO:0007669"/>
    <property type="project" value="UniProtKB-KW"/>
</dbReference>
<comment type="function">
    <text evidence="8">Catalyzes the conversion of 3-deoxy-D-arabino-heptulosonate 7-phosphate (DAHP) to dehydroquinate (DHQ).</text>
</comment>
<protein>
    <recommendedName>
        <fullName evidence="8 9">3-dehydroquinate synthase</fullName>
        <shortName evidence="8">DHQS</shortName>
        <ecNumber evidence="8 9">4.2.3.4</ecNumber>
    </recommendedName>
</protein>
<dbReference type="Pfam" id="PF01761">
    <property type="entry name" value="DHQ_synthase"/>
    <property type="match status" value="1"/>
</dbReference>
<organism evidence="12 13">
    <name type="scientific">Ignisphaera aggregans (strain DSM 17230 / JCM 13409 / AQ1.S1)</name>
    <dbReference type="NCBI Taxonomy" id="583356"/>
    <lineage>
        <taxon>Archaea</taxon>
        <taxon>Thermoproteota</taxon>
        <taxon>Thermoprotei</taxon>
        <taxon>Desulfurococcales</taxon>
        <taxon>Desulfurococcaceae</taxon>
        <taxon>Ignisphaera</taxon>
    </lineage>
</organism>
<evidence type="ECO:0000313" key="12">
    <source>
        <dbReference type="EMBL" id="ADM28530.1"/>
    </source>
</evidence>
<dbReference type="InterPro" id="IPR056179">
    <property type="entry name" value="DHQS_C"/>
</dbReference>
<keyword evidence="2 8" id="KW-0479">Metal-binding</keyword>
<keyword evidence="7 8" id="KW-0170">Cobalt</keyword>
<dbReference type="GO" id="GO:0003856">
    <property type="term" value="F:3-dehydroquinate synthase activity"/>
    <property type="evidence" value="ECO:0007669"/>
    <property type="project" value="UniProtKB-UniRule"/>
</dbReference>
<comment type="subcellular location">
    <subcellularLocation>
        <location evidence="8">Cytoplasm</location>
    </subcellularLocation>
</comment>
<feature type="domain" description="3-dehydroquinate synthase N-terminal" evidence="10">
    <location>
        <begin position="58"/>
        <end position="170"/>
    </location>
</feature>
<dbReference type="STRING" id="583356.Igag_1733"/>
<feature type="domain" description="3-dehydroquinate synthase C-terminal" evidence="11">
    <location>
        <begin position="172"/>
        <end position="319"/>
    </location>
</feature>
<dbReference type="Pfam" id="PF24621">
    <property type="entry name" value="DHQS_C"/>
    <property type="match status" value="1"/>
</dbReference>
<dbReference type="EC" id="4.2.3.4" evidence="8 9"/>
<evidence type="ECO:0000259" key="10">
    <source>
        <dbReference type="Pfam" id="PF01761"/>
    </source>
</evidence>
<evidence type="ECO:0000256" key="5">
    <source>
        <dbReference type="ARBA" id="ARBA00023027"/>
    </source>
</evidence>
<feature type="binding site" evidence="8">
    <location>
        <position position="175"/>
    </location>
    <ligand>
        <name>Zn(2+)</name>
        <dbReference type="ChEBI" id="CHEBI:29105"/>
    </ligand>
</feature>
<evidence type="ECO:0000256" key="8">
    <source>
        <dbReference type="HAMAP-Rule" id="MF_00110"/>
    </source>
</evidence>
<dbReference type="HOGENOM" id="CLU_001201_0_1_2"/>
<dbReference type="InterPro" id="IPR030960">
    <property type="entry name" value="DHQS/DOIS_N"/>
</dbReference>
<keyword evidence="5 8" id="KW-0520">NAD</keyword>
<dbReference type="Gene3D" id="1.20.1090.10">
    <property type="entry name" value="Dehydroquinate synthase-like - alpha domain"/>
    <property type="match status" value="1"/>
</dbReference>
<comment type="pathway">
    <text evidence="8">Metabolic intermediate biosynthesis; chorismate biosynthesis; chorismate from D-erythrose 4-phosphate and phosphoenolpyruvate: step 2/7.</text>
</comment>
<keyword evidence="8" id="KW-0028">Amino-acid biosynthesis</keyword>
<dbReference type="InterPro" id="IPR050071">
    <property type="entry name" value="Dehydroquinate_synthase"/>
</dbReference>
<dbReference type="GO" id="GO:0008652">
    <property type="term" value="P:amino acid biosynthetic process"/>
    <property type="evidence" value="ECO:0007669"/>
    <property type="project" value="UniProtKB-KW"/>
</dbReference>
<evidence type="ECO:0000256" key="7">
    <source>
        <dbReference type="ARBA" id="ARBA00023285"/>
    </source>
</evidence>
<evidence type="ECO:0000313" key="13">
    <source>
        <dbReference type="Proteomes" id="UP000001304"/>
    </source>
</evidence>
<keyword evidence="13" id="KW-1185">Reference proteome</keyword>
<reference evidence="12 13" key="1">
    <citation type="journal article" date="2010" name="Stand. Genomic Sci.">
        <title>Complete genome sequence of Ignisphaera aggregans type strain (AQ1.S1).</title>
        <authorList>
            <person name="Goker M."/>
            <person name="Held B."/>
            <person name="Lapidus A."/>
            <person name="Nolan M."/>
            <person name="Spring S."/>
            <person name="Yasawong M."/>
            <person name="Lucas S."/>
            <person name="Glavina Del Rio T."/>
            <person name="Tice H."/>
            <person name="Cheng J.F."/>
            <person name="Goodwin L."/>
            <person name="Tapia R."/>
            <person name="Pitluck S."/>
            <person name="Liolios K."/>
            <person name="Ivanova N."/>
            <person name="Mavromatis K."/>
            <person name="Mikhailova N."/>
            <person name="Pati A."/>
            <person name="Chen A."/>
            <person name="Palaniappan K."/>
            <person name="Brambilla E."/>
            <person name="Land M."/>
            <person name="Hauser L."/>
            <person name="Chang Y.J."/>
            <person name="Jeffries C.D."/>
            <person name="Brettin T."/>
            <person name="Detter J.C."/>
            <person name="Han C."/>
            <person name="Rohde M."/>
            <person name="Sikorski J."/>
            <person name="Woyke T."/>
            <person name="Bristow J."/>
            <person name="Eisen J.A."/>
            <person name="Markowitz V."/>
            <person name="Hugenholtz P."/>
            <person name="Kyrpides N.C."/>
            <person name="Klenk H.P."/>
        </authorList>
    </citation>
    <scope>NUCLEOTIDE SEQUENCE [LARGE SCALE GENOMIC DNA]</scope>
    <source>
        <strain evidence="13">DSM 17230 / JCM 13409 / AQ1.S1</strain>
    </source>
</reference>
<dbReference type="HAMAP" id="MF_00110">
    <property type="entry name" value="DHQ_synthase"/>
    <property type="match status" value="1"/>
</dbReference>
<name>E0SS73_IGNAA</name>
<feature type="binding site" evidence="8">
    <location>
        <position position="239"/>
    </location>
    <ligand>
        <name>Zn(2+)</name>
        <dbReference type="ChEBI" id="CHEBI:29105"/>
    </ligand>
</feature>
<comment type="similarity">
    <text evidence="8">Belongs to the sugar phosphate cyclases superfamily. Dehydroquinate synthase family.</text>
</comment>
<feature type="binding site" evidence="8">
    <location>
        <position position="142"/>
    </location>
    <ligand>
        <name>NAD(+)</name>
        <dbReference type="ChEBI" id="CHEBI:57540"/>
    </ligand>
</feature>
<keyword evidence="4 8" id="KW-0862">Zinc</keyword>
<evidence type="ECO:0000256" key="1">
    <source>
        <dbReference type="ARBA" id="ARBA00001911"/>
    </source>
</evidence>
<keyword evidence="6 8" id="KW-0456">Lyase</keyword>
<proteinExistence type="inferred from homology"/>
<evidence type="ECO:0000256" key="6">
    <source>
        <dbReference type="ARBA" id="ARBA00023239"/>
    </source>
</evidence>
<evidence type="ECO:0000259" key="11">
    <source>
        <dbReference type="Pfam" id="PF24621"/>
    </source>
</evidence>
<comment type="catalytic activity">
    <reaction evidence="8">
        <text>7-phospho-2-dehydro-3-deoxy-D-arabino-heptonate = 3-dehydroquinate + phosphate</text>
        <dbReference type="Rhea" id="RHEA:21968"/>
        <dbReference type="ChEBI" id="CHEBI:32364"/>
        <dbReference type="ChEBI" id="CHEBI:43474"/>
        <dbReference type="ChEBI" id="CHEBI:58394"/>
        <dbReference type="EC" id="4.2.3.4"/>
    </reaction>
</comment>
<comment type="cofactor">
    <cofactor evidence="1 8">
        <name>NAD(+)</name>
        <dbReference type="ChEBI" id="CHEBI:57540"/>
    </cofactor>
</comment>
<feature type="binding site" evidence="8">
    <location>
        <begin position="160"/>
        <end position="163"/>
    </location>
    <ligand>
        <name>NAD(+)</name>
        <dbReference type="ChEBI" id="CHEBI:57540"/>
    </ligand>
</feature>
<feature type="binding site" evidence="8">
    <location>
        <position position="133"/>
    </location>
    <ligand>
        <name>NAD(+)</name>
        <dbReference type="ChEBI" id="CHEBI:57540"/>
    </ligand>
</feature>
<dbReference type="PIRSF" id="PIRSF001455">
    <property type="entry name" value="DHQ_synth"/>
    <property type="match status" value="1"/>
</dbReference>
<dbReference type="Proteomes" id="UP000001304">
    <property type="component" value="Chromosome"/>
</dbReference>
<evidence type="ECO:0000256" key="4">
    <source>
        <dbReference type="ARBA" id="ARBA00022833"/>
    </source>
</evidence>
<dbReference type="PANTHER" id="PTHR43622:SF1">
    <property type="entry name" value="3-DEHYDROQUINATE SYNTHASE"/>
    <property type="match status" value="1"/>
</dbReference>
<dbReference type="Gene3D" id="3.40.50.1970">
    <property type="match status" value="1"/>
</dbReference>
<feature type="binding site" evidence="8">
    <location>
        <position position="255"/>
    </location>
    <ligand>
        <name>Zn(2+)</name>
        <dbReference type="ChEBI" id="CHEBI:29105"/>
    </ligand>
</feature>
<sequence>MRCIEEDICCNRTKIFIGRNIIEVLREYIDGKALILRQRVIDPNRIVNILRDRNIYEVVLDGGERDKDISNVMNIVRILYEKGFQRRDHIVAVGGGTLTDVAGFVASIYLRGINLVNIPTTLLGMVDAAIGGKNGVNLGDMKNALGTFYQPSIIVSDLEFLDTLPDEEMVNGMAEVIKYAVVMDRELYTFLKKSYDRFFNRDYDVIEDIVYRSAIDKLSIVKQDPYELKGIRSVLNFGHTIGHAIEVSTKFSISHGKAVAIGMVCESMLGIELGVSPKDILEEVIHMLKLYRLPTNVKELGIDIDRDLALYAVTRDKKSRGAEILMPLPVELGKWDLFRVDIEFVKSVFIKCLG</sequence>
<dbReference type="KEGG" id="iag:Igag_1733"/>
<dbReference type="GO" id="GO:0046872">
    <property type="term" value="F:metal ion binding"/>
    <property type="evidence" value="ECO:0007669"/>
    <property type="project" value="UniProtKB-KW"/>
</dbReference>
<dbReference type="InterPro" id="IPR030963">
    <property type="entry name" value="DHQ_synth_fam"/>
</dbReference>
<dbReference type="UniPathway" id="UPA00053">
    <property type="reaction ID" value="UER00085"/>
</dbReference>
<gene>
    <name evidence="8" type="primary">aroB</name>
    <name evidence="12" type="ordered locus">Igag_1733</name>
</gene>
<dbReference type="AlphaFoldDB" id="E0SS73"/>
<dbReference type="EMBL" id="CP002098">
    <property type="protein sequence ID" value="ADM28530.1"/>
    <property type="molecule type" value="Genomic_DNA"/>
</dbReference>
<dbReference type="GO" id="GO:0000166">
    <property type="term" value="F:nucleotide binding"/>
    <property type="evidence" value="ECO:0007669"/>
    <property type="project" value="UniProtKB-KW"/>
</dbReference>
<evidence type="ECO:0000256" key="2">
    <source>
        <dbReference type="ARBA" id="ARBA00022723"/>
    </source>
</evidence>
<accession>E0SS73</accession>
<evidence type="ECO:0000256" key="3">
    <source>
        <dbReference type="ARBA" id="ARBA00022741"/>
    </source>
</evidence>
<evidence type="ECO:0000256" key="9">
    <source>
        <dbReference type="NCBIfam" id="TIGR01357"/>
    </source>
</evidence>
<keyword evidence="8" id="KW-0057">Aromatic amino acid biosynthesis</keyword>
<feature type="binding site" evidence="8">
    <location>
        <begin position="120"/>
        <end position="121"/>
    </location>
    <ligand>
        <name>NAD(+)</name>
        <dbReference type="ChEBI" id="CHEBI:57540"/>
    </ligand>
</feature>
<comment type="caution">
    <text evidence="8">Lacks conserved residue(s) required for the propagation of feature annotation.</text>
</comment>
<keyword evidence="8" id="KW-0963">Cytoplasm</keyword>
<dbReference type="SUPFAM" id="SSF56796">
    <property type="entry name" value="Dehydroquinate synthase-like"/>
    <property type="match status" value="1"/>
</dbReference>